<dbReference type="GO" id="GO:0015074">
    <property type="term" value="P:DNA integration"/>
    <property type="evidence" value="ECO:0007669"/>
    <property type="project" value="InterPro"/>
</dbReference>
<dbReference type="EMBL" id="PDJD01000001">
    <property type="protein sequence ID" value="PFG19698.1"/>
    <property type="molecule type" value="Genomic_DNA"/>
</dbReference>
<dbReference type="Gene3D" id="3.30.420.10">
    <property type="entry name" value="Ribonuclease H-like superfamily/Ribonuclease H"/>
    <property type="match status" value="1"/>
</dbReference>
<dbReference type="NCBIfam" id="NF033577">
    <property type="entry name" value="transpos_IS481"/>
    <property type="match status" value="1"/>
</dbReference>
<dbReference type="Pfam" id="PF13011">
    <property type="entry name" value="LZ_Tnp_IS481"/>
    <property type="match status" value="1"/>
</dbReference>
<dbReference type="RefSeq" id="WP_098468780.1">
    <property type="nucleotide sequence ID" value="NZ_PDJD01000001.1"/>
</dbReference>
<dbReference type="GO" id="GO:0003676">
    <property type="term" value="F:nucleic acid binding"/>
    <property type="evidence" value="ECO:0007669"/>
    <property type="project" value="InterPro"/>
</dbReference>
<dbReference type="Proteomes" id="UP000224915">
    <property type="component" value="Unassembled WGS sequence"/>
</dbReference>
<evidence type="ECO:0000259" key="1">
    <source>
        <dbReference type="PROSITE" id="PS50994"/>
    </source>
</evidence>
<sequence>MSHANARLTPAGRLTMVQRIGSGRAVAHVAAEMGVSRTTAWRWWRRFQTEGLPGLQDRSSVAHSHPGRTPACIETRIRIERLLSRRGPVWIARRLGLPASTVGRVLARHHTPRLSECDPLTGQVIRARRRSAQRYEHAYPGSLIHVDVKKLGRIPSGGGWRAHGRREQVRGRGNGYDYVHAAIDDHTRLAYAEIHPDENTATCAQFLTNAAAYFATHGITRIERVITDNALAYRRGTAFISAVAMLGAKQKFIRPHCPWTNGKVERLNRTLVTEWAYTQVWTSNTDRAAALPTWLEHYNLERPHLGIRGQRPIDRVNNPTGQYT</sequence>
<dbReference type="InterPro" id="IPR047656">
    <property type="entry name" value="IS481-like_transpos"/>
</dbReference>
<dbReference type="EMBL" id="PDJD01000001">
    <property type="protein sequence ID" value="PFG21129.1"/>
    <property type="molecule type" value="Genomic_DNA"/>
</dbReference>
<evidence type="ECO:0000313" key="3">
    <source>
        <dbReference type="EMBL" id="PFG21129.1"/>
    </source>
</evidence>
<proteinExistence type="predicted"/>
<keyword evidence="4" id="KW-1185">Reference proteome</keyword>
<organism evidence="2 4">
    <name type="scientific">Serinibacter salmoneus</name>
    <dbReference type="NCBI Taxonomy" id="556530"/>
    <lineage>
        <taxon>Bacteria</taxon>
        <taxon>Bacillati</taxon>
        <taxon>Actinomycetota</taxon>
        <taxon>Actinomycetes</taxon>
        <taxon>Micrococcales</taxon>
        <taxon>Beutenbergiaceae</taxon>
        <taxon>Serinibacter</taxon>
    </lineage>
</organism>
<dbReference type="PANTHER" id="PTHR35004">
    <property type="entry name" value="TRANSPOSASE RV3428C-RELATED"/>
    <property type="match status" value="1"/>
</dbReference>
<dbReference type="OrthoDB" id="52928at2"/>
<dbReference type="InterPro" id="IPR024967">
    <property type="entry name" value="DNA-bd_IS481-type"/>
</dbReference>
<feature type="domain" description="Integrase catalytic" evidence="1">
    <location>
        <begin position="151"/>
        <end position="320"/>
    </location>
</feature>
<dbReference type="AlphaFoldDB" id="A0A2A9CZ26"/>
<reference evidence="2 4" key="1">
    <citation type="submission" date="2017-10" db="EMBL/GenBank/DDBJ databases">
        <title>Sequencing the genomes of 1000 actinobacteria strains.</title>
        <authorList>
            <person name="Klenk H.-P."/>
        </authorList>
    </citation>
    <scope>NUCLEOTIDE SEQUENCE [LARGE SCALE GENOMIC DNA]</scope>
    <source>
        <strain evidence="2 4">DSM 21801</strain>
    </source>
</reference>
<dbReference type="SUPFAM" id="SSF53098">
    <property type="entry name" value="Ribonuclease H-like"/>
    <property type="match status" value="1"/>
</dbReference>
<evidence type="ECO:0000313" key="4">
    <source>
        <dbReference type="Proteomes" id="UP000224915"/>
    </source>
</evidence>
<dbReference type="PROSITE" id="PS50994">
    <property type="entry name" value="INTEGRASE"/>
    <property type="match status" value="1"/>
</dbReference>
<dbReference type="InterPro" id="IPR036397">
    <property type="entry name" value="RNaseH_sf"/>
</dbReference>
<name>A0A2A9CZ26_9MICO</name>
<dbReference type="InterPro" id="IPR009057">
    <property type="entry name" value="Homeodomain-like_sf"/>
</dbReference>
<dbReference type="Pfam" id="PF13683">
    <property type="entry name" value="rve_3"/>
    <property type="match status" value="1"/>
</dbReference>
<accession>A0A2A9CZ26</accession>
<comment type="caution">
    <text evidence="2">The sequence shown here is derived from an EMBL/GenBank/DDBJ whole genome shotgun (WGS) entry which is preliminary data.</text>
</comment>
<protein>
    <submittedName>
        <fullName evidence="2">Transposase IS481 family protein</fullName>
    </submittedName>
</protein>
<dbReference type="SUPFAM" id="SSF46689">
    <property type="entry name" value="Homeodomain-like"/>
    <property type="match status" value="1"/>
</dbReference>
<dbReference type="InterPro" id="IPR001584">
    <property type="entry name" value="Integrase_cat-core"/>
</dbReference>
<dbReference type="PANTHER" id="PTHR35004:SF7">
    <property type="entry name" value="INTEGRASE PROTEIN"/>
    <property type="match status" value="1"/>
</dbReference>
<dbReference type="InterPro" id="IPR012337">
    <property type="entry name" value="RNaseH-like_sf"/>
</dbReference>
<evidence type="ECO:0000313" key="2">
    <source>
        <dbReference type="EMBL" id="PFG19698.1"/>
    </source>
</evidence>
<gene>
    <name evidence="2" type="ORF">ATL40_1266</name>
    <name evidence="3" type="ORF">ATL40_2750</name>
</gene>